<evidence type="ECO:0000256" key="2">
    <source>
        <dbReference type="SAM" id="Phobius"/>
    </source>
</evidence>
<evidence type="ECO:0000256" key="1">
    <source>
        <dbReference type="SAM" id="MobiDB-lite"/>
    </source>
</evidence>
<dbReference type="KEGG" id="daa:AKL17_3748"/>
<dbReference type="OrthoDB" id="5797013at2"/>
<evidence type="ECO:0000313" key="4">
    <source>
        <dbReference type="Proteomes" id="UP000076128"/>
    </source>
</evidence>
<keyword evidence="2" id="KW-0812">Transmembrane</keyword>
<keyword evidence="4" id="KW-1185">Reference proteome</keyword>
<feature type="compositionally biased region" description="Basic and acidic residues" evidence="1">
    <location>
        <begin position="1"/>
        <end position="20"/>
    </location>
</feature>
<keyword evidence="2" id="KW-0472">Membrane</keyword>
<dbReference type="EMBL" id="CP012661">
    <property type="protein sequence ID" value="AMY70971.1"/>
    <property type="molecule type" value="Genomic_DNA"/>
</dbReference>
<feature type="region of interest" description="Disordered" evidence="1">
    <location>
        <begin position="1"/>
        <end position="27"/>
    </location>
</feature>
<dbReference type="Proteomes" id="UP000076128">
    <property type="component" value="Chromosome"/>
</dbReference>
<gene>
    <name evidence="3" type="ORF">AKL17_3748</name>
</gene>
<sequence>MAEEPEPGHRHPPRGTDTDHGPTATPARDRRMLDGGLIFVTALLCLSGIGVWITRGPERFFELLWSDLGFALLLLPKIFGGILLATALGLSLPRARVLALIGPDSGWRGLMIAAVAGAVMPGGPHVIYPLTVALMAAGADLGAGVTIVSAWVLLSLNRTLVWELSFIPVEVVAMRFLLTLPVPVLLGFVMRMLAARAAVRRDVQ</sequence>
<feature type="transmembrane region" description="Helical" evidence="2">
    <location>
        <begin position="36"/>
        <end position="53"/>
    </location>
</feature>
<evidence type="ECO:0000313" key="3">
    <source>
        <dbReference type="EMBL" id="AMY70971.1"/>
    </source>
</evidence>
<dbReference type="AlphaFoldDB" id="A0A159Z6K7"/>
<dbReference type="STRING" id="1335048.AKL17_3748"/>
<feature type="transmembrane region" description="Helical" evidence="2">
    <location>
        <begin position="172"/>
        <end position="194"/>
    </location>
</feature>
<organism evidence="3 4">
    <name type="scientific">Frigidibacter mobilis</name>
    <dbReference type="NCBI Taxonomy" id="1335048"/>
    <lineage>
        <taxon>Bacteria</taxon>
        <taxon>Pseudomonadati</taxon>
        <taxon>Pseudomonadota</taxon>
        <taxon>Alphaproteobacteria</taxon>
        <taxon>Rhodobacterales</taxon>
        <taxon>Paracoccaceae</taxon>
        <taxon>Frigidibacter</taxon>
    </lineage>
</organism>
<dbReference type="RefSeq" id="WP_066815731.1">
    <property type="nucleotide sequence ID" value="NZ_CP012661.1"/>
</dbReference>
<accession>A0A159Z6K7</accession>
<keyword evidence="2" id="KW-1133">Transmembrane helix</keyword>
<reference evidence="3 4" key="1">
    <citation type="submission" date="2015-09" db="EMBL/GenBank/DDBJ databases">
        <title>Complete genome sequence of Defluviimonas alba cai42t isolated from an oilfield in Xinjiang.</title>
        <authorList>
            <person name="Geng S."/>
            <person name="Pan X."/>
            <person name="Wu X."/>
        </authorList>
    </citation>
    <scope>NUCLEOTIDE SEQUENCE [LARGE SCALE GENOMIC DNA]</scope>
    <source>
        <strain evidence="4">cai42</strain>
    </source>
</reference>
<feature type="transmembrane region" description="Helical" evidence="2">
    <location>
        <begin position="126"/>
        <end position="152"/>
    </location>
</feature>
<feature type="transmembrane region" description="Helical" evidence="2">
    <location>
        <begin position="68"/>
        <end position="90"/>
    </location>
</feature>
<name>A0A159Z6K7_9RHOB</name>
<evidence type="ECO:0008006" key="5">
    <source>
        <dbReference type="Google" id="ProtNLM"/>
    </source>
</evidence>
<protein>
    <recommendedName>
        <fullName evidence="5">Permease</fullName>
    </recommendedName>
</protein>
<proteinExistence type="predicted"/>